<keyword evidence="5 6" id="KW-0472">Membrane</keyword>
<evidence type="ECO:0000313" key="7">
    <source>
        <dbReference type="EMBL" id="CAH2408106.1"/>
    </source>
</evidence>
<reference evidence="7 8" key="1">
    <citation type="submission" date="2022-03" db="EMBL/GenBank/DDBJ databases">
        <authorList>
            <person name="Brunel B."/>
        </authorList>
    </citation>
    <scope>NUCLEOTIDE SEQUENCE [LARGE SCALE GENOMIC DNA]</scope>
    <source>
        <strain evidence="7">STM5069sample</strain>
    </source>
</reference>
<dbReference type="InterPro" id="IPR001851">
    <property type="entry name" value="ABC_transp_permease"/>
</dbReference>
<organism evidence="7 8">
    <name type="scientific">Mesorhizobium escarrei</name>
    <dbReference type="NCBI Taxonomy" id="666018"/>
    <lineage>
        <taxon>Bacteria</taxon>
        <taxon>Pseudomonadati</taxon>
        <taxon>Pseudomonadota</taxon>
        <taxon>Alphaproteobacteria</taxon>
        <taxon>Hyphomicrobiales</taxon>
        <taxon>Phyllobacteriaceae</taxon>
        <taxon>Mesorhizobium</taxon>
    </lineage>
</organism>
<comment type="subcellular location">
    <subcellularLocation>
        <location evidence="1">Cell membrane</location>
        <topology evidence="1">Multi-pass membrane protein</topology>
    </subcellularLocation>
</comment>
<dbReference type="Pfam" id="PF02653">
    <property type="entry name" value="BPD_transp_2"/>
    <property type="match status" value="1"/>
</dbReference>
<name>A0ABN8KEH6_9HYPH</name>
<evidence type="ECO:0000256" key="5">
    <source>
        <dbReference type="ARBA" id="ARBA00023136"/>
    </source>
</evidence>
<protein>
    <submittedName>
        <fullName evidence="7">Ribose transport system permease protein</fullName>
    </submittedName>
</protein>
<evidence type="ECO:0000256" key="2">
    <source>
        <dbReference type="ARBA" id="ARBA00022475"/>
    </source>
</evidence>
<evidence type="ECO:0000256" key="3">
    <source>
        <dbReference type="ARBA" id="ARBA00022692"/>
    </source>
</evidence>
<feature type="transmembrane region" description="Helical" evidence="6">
    <location>
        <begin position="214"/>
        <end position="236"/>
    </location>
</feature>
<dbReference type="Proteomes" id="UP001153050">
    <property type="component" value="Unassembled WGS sequence"/>
</dbReference>
<evidence type="ECO:0000256" key="4">
    <source>
        <dbReference type="ARBA" id="ARBA00022989"/>
    </source>
</evidence>
<dbReference type="EMBL" id="CAKXZT010000163">
    <property type="protein sequence ID" value="CAH2408106.1"/>
    <property type="molecule type" value="Genomic_DNA"/>
</dbReference>
<feature type="transmembrane region" description="Helical" evidence="6">
    <location>
        <begin position="37"/>
        <end position="58"/>
    </location>
</feature>
<evidence type="ECO:0000256" key="1">
    <source>
        <dbReference type="ARBA" id="ARBA00004651"/>
    </source>
</evidence>
<feature type="transmembrane region" description="Helical" evidence="6">
    <location>
        <begin position="296"/>
        <end position="315"/>
    </location>
</feature>
<dbReference type="RefSeq" id="WP_254021533.1">
    <property type="nucleotide sequence ID" value="NZ_CAKXZT010000163.1"/>
</dbReference>
<gene>
    <name evidence="7" type="ORF">MES5069_650052</name>
</gene>
<comment type="caution">
    <text evidence="7">The sequence shown here is derived from an EMBL/GenBank/DDBJ whole genome shotgun (WGS) entry which is preliminary data.</text>
</comment>
<feature type="transmembrane region" description="Helical" evidence="6">
    <location>
        <begin position="94"/>
        <end position="117"/>
    </location>
</feature>
<feature type="transmembrane region" description="Helical" evidence="6">
    <location>
        <begin position="124"/>
        <end position="141"/>
    </location>
</feature>
<feature type="transmembrane region" description="Helical" evidence="6">
    <location>
        <begin position="12"/>
        <end position="31"/>
    </location>
</feature>
<feature type="transmembrane region" description="Helical" evidence="6">
    <location>
        <begin position="268"/>
        <end position="290"/>
    </location>
</feature>
<evidence type="ECO:0000256" key="6">
    <source>
        <dbReference type="SAM" id="Phobius"/>
    </source>
</evidence>
<proteinExistence type="predicted"/>
<dbReference type="PANTHER" id="PTHR32196">
    <property type="entry name" value="ABC TRANSPORTER PERMEASE PROTEIN YPHD-RELATED-RELATED"/>
    <property type="match status" value="1"/>
</dbReference>
<dbReference type="CDD" id="cd06579">
    <property type="entry name" value="TM_PBP1_transp_AraH_like"/>
    <property type="match status" value="1"/>
</dbReference>
<keyword evidence="3 6" id="KW-0812">Transmembrane</keyword>
<keyword evidence="4 6" id="KW-1133">Transmembrane helix</keyword>
<evidence type="ECO:0000313" key="8">
    <source>
        <dbReference type="Proteomes" id="UP001153050"/>
    </source>
</evidence>
<sequence>MTAFLDIHLRRNNRALLAWLVLGGLLVYFLYIHPRGASIGVLSAWANQGTALAFLAVGQTIVVLSRGVDLSIGPIMALTNCLASHLVNGGPLELAFGIAVVVLAGAVCGAINGIVVVFGKIQPIIATLATGAIYSGFALIVRPIPGGSIDEMLSELTTGDLAGILPSSIVMLLVLVCLFWLPVSKASLGRSIVAVGSSEQAAYMSGLKVDRAKIAAYTLSGIFASFSGLFIGFQTLSGDPSIGLPYTLNSIAAVVIGGTALTGGAGSILGSIAGALILRTIGSLIFFTGLPPLAQPLFEGTVLLVAVAFGATRLLRINNRLEVFR</sequence>
<keyword evidence="2" id="KW-1003">Cell membrane</keyword>
<keyword evidence="8" id="KW-1185">Reference proteome</keyword>
<accession>A0ABN8KEH6</accession>
<feature type="transmembrane region" description="Helical" evidence="6">
    <location>
        <begin position="161"/>
        <end position="181"/>
    </location>
</feature>